<keyword evidence="8" id="KW-1185">Reference proteome</keyword>
<comment type="similarity">
    <text evidence="5">Belongs to the copper transporter (Ctr) (TC 1.A.56) family. SLC31A subfamily.</text>
</comment>
<keyword evidence="4 5" id="KW-0472">Membrane</keyword>
<feature type="transmembrane region" description="Helical" evidence="5">
    <location>
        <begin position="322"/>
        <end position="340"/>
    </location>
</feature>
<evidence type="ECO:0000313" key="7">
    <source>
        <dbReference type="EMBL" id="GMI02625.1"/>
    </source>
</evidence>
<sequence>MKDVGGFTVSGVPGYAALPSDPNKTPPASPTGTQNPTKLTRTSYASSSTLLADDLKFLSSTRSTIKSAVDIIGSCLNVSPITSSGDTIEHLHYYSGGSDGDTVMDYHTDAGYMIAMTTGSFDDGYELKVGDVDSEEVVYVENELVIMAGEQSTDNEWKPLRHSVTGDGSDRAWYGVMYFAAGTVDLNAVQEESRDPNSKIITNGILHDSGDCDNNSIMCWKACQDTSSLPCDAVDALCVDDSTGDVVQYPDSKNLMTMDWTLKCASTLNGKLNATEETTSVDFCSGGGTDMFMDGYQFVLTGNSQCLNFLFPSFTLDSGTKFTLALALSFLLGVGVEALVSFRRGVFRRARNKGIKSKGLLTLLHGTQAFLGYILMCLAMSYSVEVLGSVVIGLMAGHWFFNAADAFSEKSDPCCADDFDYESIANDDDQERDSALFRRKNAGGSSKPLVESA</sequence>
<feature type="transmembrane region" description="Helical" evidence="5">
    <location>
        <begin position="382"/>
        <end position="401"/>
    </location>
</feature>
<evidence type="ECO:0000313" key="8">
    <source>
        <dbReference type="Proteomes" id="UP001165122"/>
    </source>
</evidence>
<evidence type="ECO:0000256" key="5">
    <source>
        <dbReference type="RuleBase" id="RU367022"/>
    </source>
</evidence>
<keyword evidence="5" id="KW-0406">Ion transport</keyword>
<accession>A0A9W7CBD6</accession>
<feature type="compositionally biased region" description="Polar residues" evidence="6">
    <location>
        <begin position="30"/>
        <end position="41"/>
    </location>
</feature>
<evidence type="ECO:0000256" key="6">
    <source>
        <dbReference type="SAM" id="MobiDB-lite"/>
    </source>
</evidence>
<dbReference type="InterPro" id="IPR007274">
    <property type="entry name" value="Cop_transporter"/>
</dbReference>
<evidence type="ECO:0000256" key="1">
    <source>
        <dbReference type="ARBA" id="ARBA00004141"/>
    </source>
</evidence>
<reference evidence="8" key="1">
    <citation type="journal article" date="2023" name="Commun. Biol.">
        <title>Genome analysis of Parmales, the sister group of diatoms, reveals the evolutionary specialization of diatoms from phago-mixotrophs to photoautotrophs.</title>
        <authorList>
            <person name="Ban H."/>
            <person name="Sato S."/>
            <person name="Yoshikawa S."/>
            <person name="Yamada K."/>
            <person name="Nakamura Y."/>
            <person name="Ichinomiya M."/>
            <person name="Sato N."/>
            <person name="Blanc-Mathieu R."/>
            <person name="Endo H."/>
            <person name="Kuwata A."/>
            <person name="Ogata H."/>
        </authorList>
    </citation>
    <scope>NUCLEOTIDE SEQUENCE [LARGE SCALE GENOMIC DNA]</scope>
    <source>
        <strain evidence="8">NIES 3700</strain>
    </source>
</reference>
<dbReference type="EMBL" id="BRXW01000046">
    <property type="protein sequence ID" value="GMI02625.1"/>
    <property type="molecule type" value="Genomic_DNA"/>
</dbReference>
<keyword evidence="2 5" id="KW-0812">Transmembrane</keyword>
<dbReference type="PANTHER" id="PTHR12483">
    <property type="entry name" value="SOLUTE CARRIER FAMILY 31 COPPER TRANSPORTERS"/>
    <property type="match status" value="1"/>
</dbReference>
<dbReference type="Proteomes" id="UP001165122">
    <property type="component" value="Unassembled WGS sequence"/>
</dbReference>
<dbReference type="Pfam" id="PF04145">
    <property type="entry name" value="Ctr"/>
    <property type="match status" value="1"/>
</dbReference>
<proteinExistence type="inferred from homology"/>
<evidence type="ECO:0000256" key="3">
    <source>
        <dbReference type="ARBA" id="ARBA00022989"/>
    </source>
</evidence>
<feature type="transmembrane region" description="Helical" evidence="5">
    <location>
        <begin position="360"/>
        <end position="376"/>
    </location>
</feature>
<feature type="region of interest" description="Disordered" evidence="6">
    <location>
        <begin position="1"/>
        <end position="41"/>
    </location>
</feature>
<dbReference type="PANTHER" id="PTHR12483:SF27">
    <property type="entry name" value="COPPER TRANSPORT PROTEIN CTR1"/>
    <property type="match status" value="1"/>
</dbReference>
<keyword evidence="5" id="KW-0186">Copper</keyword>
<dbReference type="GO" id="GO:0005886">
    <property type="term" value="C:plasma membrane"/>
    <property type="evidence" value="ECO:0007669"/>
    <property type="project" value="TreeGrafter"/>
</dbReference>
<keyword evidence="5" id="KW-0813">Transport</keyword>
<comment type="caution">
    <text evidence="7">The sequence shown here is derived from an EMBL/GenBank/DDBJ whole genome shotgun (WGS) entry which is preliminary data.</text>
</comment>
<name>A0A9W7CBD6_9STRA</name>
<comment type="subcellular location">
    <subcellularLocation>
        <location evidence="1 5">Membrane</location>
        <topology evidence="1 5">Multi-pass membrane protein</topology>
    </subcellularLocation>
</comment>
<protein>
    <recommendedName>
        <fullName evidence="5">Copper transport protein</fullName>
    </recommendedName>
</protein>
<evidence type="ECO:0000256" key="4">
    <source>
        <dbReference type="ARBA" id="ARBA00023136"/>
    </source>
</evidence>
<organism evidence="7 8">
    <name type="scientific">Triparma laevis f. longispina</name>
    <dbReference type="NCBI Taxonomy" id="1714387"/>
    <lineage>
        <taxon>Eukaryota</taxon>
        <taxon>Sar</taxon>
        <taxon>Stramenopiles</taxon>
        <taxon>Ochrophyta</taxon>
        <taxon>Bolidophyceae</taxon>
        <taxon>Parmales</taxon>
        <taxon>Triparmaceae</taxon>
        <taxon>Triparma</taxon>
    </lineage>
</organism>
<dbReference type="OrthoDB" id="161814at2759"/>
<keyword evidence="3 5" id="KW-1133">Transmembrane helix</keyword>
<dbReference type="AlphaFoldDB" id="A0A9W7CBD6"/>
<gene>
    <name evidence="7" type="ORF">TrLO_g11477</name>
</gene>
<keyword evidence="5" id="KW-0187">Copper transport</keyword>
<dbReference type="GO" id="GO:0005375">
    <property type="term" value="F:copper ion transmembrane transporter activity"/>
    <property type="evidence" value="ECO:0007669"/>
    <property type="project" value="UniProtKB-UniRule"/>
</dbReference>
<evidence type="ECO:0000256" key="2">
    <source>
        <dbReference type="ARBA" id="ARBA00022692"/>
    </source>
</evidence>